<dbReference type="EMBL" id="CP007139">
    <property type="protein sequence ID" value="AIE86897.1"/>
    <property type="molecule type" value="Genomic_DNA"/>
</dbReference>
<reference evidence="1 2" key="1">
    <citation type="journal article" date="2014" name="PLoS ONE">
        <title>The first complete genome sequence of the class fimbriimonadia in the phylum armatimonadetes.</title>
        <authorList>
            <person name="Hu Z.Y."/>
            <person name="Wang Y.Z."/>
            <person name="Im W.T."/>
            <person name="Wang S.Y."/>
            <person name="Zhao G.P."/>
            <person name="Zheng H.J."/>
            <person name="Quan Z.X."/>
        </authorList>
    </citation>
    <scope>NUCLEOTIDE SEQUENCE [LARGE SCALE GENOMIC DNA]</scope>
    <source>
        <strain evidence="1">Gsoil 348</strain>
    </source>
</reference>
<dbReference type="KEGG" id="fgi:OP10G_3529"/>
<name>A0A068NU52_FIMGI</name>
<evidence type="ECO:0000313" key="2">
    <source>
        <dbReference type="Proteomes" id="UP000027982"/>
    </source>
</evidence>
<evidence type="ECO:0000313" key="1">
    <source>
        <dbReference type="EMBL" id="AIE86897.1"/>
    </source>
</evidence>
<organism evidence="1 2">
    <name type="scientific">Fimbriimonas ginsengisoli Gsoil 348</name>
    <dbReference type="NCBI Taxonomy" id="661478"/>
    <lineage>
        <taxon>Bacteria</taxon>
        <taxon>Bacillati</taxon>
        <taxon>Armatimonadota</taxon>
        <taxon>Fimbriimonadia</taxon>
        <taxon>Fimbriimonadales</taxon>
        <taxon>Fimbriimonadaceae</taxon>
        <taxon>Fimbriimonas</taxon>
    </lineage>
</organism>
<dbReference type="HOGENOM" id="CLU_3025609_0_0_0"/>
<sequence>MRFPVCRFIDASFSSKTLALSPGSFGPLALHGACERRMVADTTRIAAPTPKGAEI</sequence>
<dbReference type="Proteomes" id="UP000027982">
    <property type="component" value="Chromosome"/>
</dbReference>
<dbReference type="AlphaFoldDB" id="A0A068NU52"/>
<accession>A0A068NU52</accession>
<keyword evidence="2" id="KW-1185">Reference proteome</keyword>
<protein>
    <submittedName>
        <fullName evidence="1">Uncharacterized protein</fullName>
    </submittedName>
</protein>
<proteinExistence type="predicted"/>
<dbReference type="STRING" id="661478.OP10G_3529"/>
<gene>
    <name evidence="1" type="ORF">OP10G_3529</name>
</gene>